<evidence type="ECO:0000313" key="2">
    <source>
        <dbReference type="Proteomes" id="UP000054721"/>
    </source>
</evidence>
<gene>
    <name evidence="1" type="ORF">T02_387</name>
</gene>
<name>A0A0V1LIK0_9BILA</name>
<protein>
    <submittedName>
        <fullName evidence="1">Uncharacterized protein</fullName>
    </submittedName>
</protein>
<proteinExistence type="predicted"/>
<dbReference type="EMBL" id="JYDW01000046">
    <property type="protein sequence ID" value="KRZ59164.1"/>
    <property type="molecule type" value="Genomic_DNA"/>
</dbReference>
<dbReference type="Proteomes" id="UP000054721">
    <property type="component" value="Unassembled WGS sequence"/>
</dbReference>
<accession>A0A0V1LIK0</accession>
<keyword evidence="2" id="KW-1185">Reference proteome</keyword>
<evidence type="ECO:0000313" key="1">
    <source>
        <dbReference type="EMBL" id="KRZ59164.1"/>
    </source>
</evidence>
<sequence length="153" mass="18092">MYHINIFLNYSNMKKNLKKRELSYQLLIITKHNKADDVQILLQRKRFSSGCRCRGKNFNDSLLYAFVECRRWTGDLRNFASVGFQLLRVFDFCTLKTGIRILKFFPANEFTERDVNSTIFYFQSIFSPRKLASKKPISSTAIIRSRFFFSAVK</sequence>
<organism evidence="1 2">
    <name type="scientific">Trichinella nativa</name>
    <dbReference type="NCBI Taxonomy" id="6335"/>
    <lineage>
        <taxon>Eukaryota</taxon>
        <taxon>Metazoa</taxon>
        <taxon>Ecdysozoa</taxon>
        <taxon>Nematoda</taxon>
        <taxon>Enoplea</taxon>
        <taxon>Dorylaimia</taxon>
        <taxon>Trichinellida</taxon>
        <taxon>Trichinellidae</taxon>
        <taxon>Trichinella</taxon>
    </lineage>
</organism>
<dbReference type="OrthoDB" id="10491245at2759"/>
<dbReference type="AlphaFoldDB" id="A0A0V1LIK0"/>
<comment type="caution">
    <text evidence="1">The sequence shown here is derived from an EMBL/GenBank/DDBJ whole genome shotgun (WGS) entry which is preliminary data.</text>
</comment>
<reference evidence="1 2" key="1">
    <citation type="submission" date="2015-05" db="EMBL/GenBank/DDBJ databases">
        <title>Evolution of Trichinella species and genotypes.</title>
        <authorList>
            <person name="Korhonen P.K."/>
            <person name="Edoardo P."/>
            <person name="Giuseppe L.R."/>
            <person name="Gasser R.B."/>
        </authorList>
    </citation>
    <scope>NUCLEOTIDE SEQUENCE [LARGE SCALE GENOMIC DNA]</scope>
    <source>
        <strain evidence="1">ISS10</strain>
    </source>
</reference>